<feature type="chain" id="PRO_5022139842" evidence="1">
    <location>
        <begin position="20"/>
        <end position="144"/>
    </location>
</feature>
<feature type="signal peptide" evidence="1">
    <location>
        <begin position="1"/>
        <end position="19"/>
    </location>
</feature>
<evidence type="ECO:0000313" key="4">
    <source>
        <dbReference type="Proteomes" id="UP000316371"/>
    </source>
</evidence>
<evidence type="ECO:0000259" key="2">
    <source>
        <dbReference type="PROSITE" id="PS50006"/>
    </source>
</evidence>
<dbReference type="RefSeq" id="WP_144255858.1">
    <property type="nucleotide sequence ID" value="NZ_VJZT01000004.1"/>
</dbReference>
<evidence type="ECO:0000256" key="1">
    <source>
        <dbReference type="SAM" id="SignalP"/>
    </source>
</evidence>
<keyword evidence="4" id="KW-1185">Reference proteome</keyword>
<gene>
    <name evidence="3" type="ORF">FNW21_06135</name>
</gene>
<name>A0A553E7A4_9FLAO</name>
<accession>A0A553E7A4</accession>
<proteinExistence type="predicted"/>
<dbReference type="Proteomes" id="UP000316371">
    <property type="component" value="Unassembled WGS sequence"/>
</dbReference>
<organism evidence="3 4">
    <name type="scientific">Flavobacterium restrictum</name>
    <dbReference type="NCBI Taxonomy" id="2594428"/>
    <lineage>
        <taxon>Bacteria</taxon>
        <taxon>Pseudomonadati</taxon>
        <taxon>Bacteroidota</taxon>
        <taxon>Flavobacteriia</taxon>
        <taxon>Flavobacteriales</taxon>
        <taxon>Flavobacteriaceae</taxon>
        <taxon>Flavobacterium</taxon>
    </lineage>
</organism>
<dbReference type="EMBL" id="VJZT01000004">
    <property type="protein sequence ID" value="TRX40875.1"/>
    <property type="molecule type" value="Genomic_DNA"/>
</dbReference>
<evidence type="ECO:0000313" key="3">
    <source>
        <dbReference type="EMBL" id="TRX40875.1"/>
    </source>
</evidence>
<protein>
    <submittedName>
        <fullName evidence="3">Outer membrane insertion C-signal</fullName>
    </submittedName>
</protein>
<dbReference type="InterPro" id="IPR000253">
    <property type="entry name" value="FHA_dom"/>
</dbReference>
<dbReference type="PROSITE" id="PS50006">
    <property type="entry name" value="FHA_DOMAIN"/>
    <property type="match status" value="1"/>
</dbReference>
<dbReference type="AlphaFoldDB" id="A0A553E7A4"/>
<comment type="caution">
    <text evidence="3">The sequence shown here is derived from an EMBL/GenBank/DDBJ whole genome shotgun (WGS) entry which is preliminary data.</text>
</comment>
<dbReference type="OrthoDB" id="978645at2"/>
<reference evidence="3 4" key="1">
    <citation type="submission" date="2019-07" db="EMBL/GenBank/DDBJ databases">
        <title>Novel species of Flavobacterium.</title>
        <authorList>
            <person name="Liu Q."/>
            <person name="Xin Y.-H."/>
        </authorList>
    </citation>
    <scope>NUCLEOTIDE SEQUENCE [LARGE SCALE GENOMIC DNA]</scope>
    <source>
        <strain evidence="3 4">LB1R34</strain>
    </source>
</reference>
<sequence>MKKIIGFLSFFLASHLVSAQEVGIRFGDVAGGNDVAVDGVFSSGKFSRIHADISFGNGGVGADALWDFVYKPIDGDNLNWYAGVGPSAFIGDNFLLGASGEVGLEYRFEGAPIALGVDWRPTLWIVENTDFHAGGFGLNVRYVF</sequence>
<keyword evidence="1" id="KW-0732">Signal</keyword>
<feature type="domain" description="FHA" evidence="2">
    <location>
        <begin position="24"/>
        <end position="79"/>
    </location>
</feature>